<dbReference type="RefSeq" id="WP_377280049.1">
    <property type="nucleotide sequence ID" value="NZ_JBHSGL010000015.1"/>
</dbReference>
<dbReference type="InterPro" id="IPR000073">
    <property type="entry name" value="AB_hydrolase_1"/>
</dbReference>
<keyword evidence="2" id="KW-0378">Hydrolase</keyword>
<dbReference type="PRINTS" id="PR00111">
    <property type="entry name" value="ABHYDROLASE"/>
</dbReference>
<evidence type="ECO:0000313" key="3">
    <source>
        <dbReference type="Proteomes" id="UP001595932"/>
    </source>
</evidence>
<keyword evidence="3" id="KW-1185">Reference proteome</keyword>
<dbReference type="PANTHER" id="PTHR43433:SF5">
    <property type="entry name" value="AB HYDROLASE-1 DOMAIN-CONTAINING PROTEIN"/>
    <property type="match status" value="1"/>
</dbReference>
<reference evidence="3" key="1">
    <citation type="journal article" date="2019" name="Int. J. Syst. Evol. Microbiol.">
        <title>The Global Catalogue of Microorganisms (GCM) 10K type strain sequencing project: providing services to taxonomists for standard genome sequencing and annotation.</title>
        <authorList>
            <consortium name="The Broad Institute Genomics Platform"/>
            <consortium name="The Broad Institute Genome Sequencing Center for Infectious Disease"/>
            <person name="Wu L."/>
            <person name="Ma J."/>
        </authorList>
    </citation>
    <scope>NUCLEOTIDE SEQUENCE [LARGE SCALE GENOMIC DNA]</scope>
    <source>
        <strain evidence="3">CGMCC 1.12151</strain>
    </source>
</reference>
<name>A0ABV9MGU4_9BACL</name>
<evidence type="ECO:0000259" key="1">
    <source>
        <dbReference type="Pfam" id="PF00561"/>
    </source>
</evidence>
<dbReference type="Pfam" id="PF00561">
    <property type="entry name" value="Abhydrolase_1"/>
    <property type="match status" value="1"/>
</dbReference>
<gene>
    <name evidence="2" type="ORF">ACFO5U_15875</name>
</gene>
<dbReference type="PANTHER" id="PTHR43433">
    <property type="entry name" value="HYDROLASE, ALPHA/BETA FOLD FAMILY PROTEIN"/>
    <property type="match status" value="1"/>
</dbReference>
<proteinExistence type="predicted"/>
<comment type="caution">
    <text evidence="2">The sequence shown here is derived from an EMBL/GenBank/DDBJ whole genome shotgun (WGS) entry which is preliminary data.</text>
</comment>
<feature type="domain" description="AB hydrolase-1" evidence="1">
    <location>
        <begin position="55"/>
        <end position="155"/>
    </location>
</feature>
<dbReference type="GO" id="GO:0016787">
    <property type="term" value="F:hydrolase activity"/>
    <property type="evidence" value="ECO:0007669"/>
    <property type="project" value="UniProtKB-KW"/>
</dbReference>
<organism evidence="2 3">
    <name type="scientific">Planococcus dechangensis</name>
    <dbReference type="NCBI Taxonomy" id="1176255"/>
    <lineage>
        <taxon>Bacteria</taxon>
        <taxon>Bacillati</taxon>
        <taxon>Bacillota</taxon>
        <taxon>Bacilli</taxon>
        <taxon>Bacillales</taxon>
        <taxon>Caryophanaceae</taxon>
        <taxon>Planococcus</taxon>
    </lineage>
</organism>
<protein>
    <submittedName>
        <fullName evidence="2">Alpha/beta fold hydrolase</fullName>
    </submittedName>
</protein>
<dbReference type="Gene3D" id="3.40.50.1820">
    <property type="entry name" value="alpha/beta hydrolase"/>
    <property type="match status" value="1"/>
</dbReference>
<sequence length="299" mass="32646">MNKFLQIAAAATAVALPLYVADMRRAYKRLEQYETDSFKTASGTMAYVDEGFGETILISHGIFGGYDQGMVSLKGIVGDDYRKIALSRFGYPGSELPPMPTPQHQASVFAELLDHLNIEKAFILATSAGGAAALSFGLRYPERAKGLILVSSGVPSAKIAAEQAKSAGPPHALLYEFPIWLSTKFLGPILGLTFGSKVDKEFLQTMLPIKPRRKGIETDAELTNLDMDVHYEKYPIEEIDVPILVIHAKDDPMAKFGSIEKFLTRTHAETVIFDTGGHLLSGHQTEGTAAIKKFITKHS</sequence>
<dbReference type="InterPro" id="IPR029058">
    <property type="entry name" value="AB_hydrolase_fold"/>
</dbReference>
<evidence type="ECO:0000313" key="2">
    <source>
        <dbReference type="EMBL" id="MFC4714330.1"/>
    </source>
</evidence>
<dbReference type="Proteomes" id="UP001595932">
    <property type="component" value="Unassembled WGS sequence"/>
</dbReference>
<dbReference type="InterPro" id="IPR050471">
    <property type="entry name" value="AB_hydrolase"/>
</dbReference>
<dbReference type="EMBL" id="JBHSGL010000015">
    <property type="protein sequence ID" value="MFC4714330.1"/>
    <property type="molecule type" value="Genomic_DNA"/>
</dbReference>
<accession>A0ABV9MGU4</accession>
<dbReference type="SUPFAM" id="SSF53474">
    <property type="entry name" value="alpha/beta-Hydrolases"/>
    <property type="match status" value="1"/>
</dbReference>